<dbReference type="PANTHER" id="PTHR11339">
    <property type="entry name" value="EXTRACELLULAR MATRIX GLYCOPROTEIN RELATED"/>
    <property type="match status" value="1"/>
</dbReference>
<dbReference type="SMART" id="SM00832">
    <property type="entry name" value="C8"/>
    <property type="match status" value="1"/>
</dbReference>
<dbReference type="STRING" id="7739.C3ZN62"/>
<keyword evidence="2" id="KW-0325">Glycoprotein</keyword>
<dbReference type="InterPro" id="IPR001846">
    <property type="entry name" value="VWF_type-D"/>
</dbReference>
<reference evidence="4" key="1">
    <citation type="journal article" date="2008" name="Nature">
        <title>The amphioxus genome and the evolution of the chordate karyotype.</title>
        <authorList>
            <consortium name="US DOE Joint Genome Institute (JGI-PGF)"/>
            <person name="Putnam N.H."/>
            <person name="Butts T."/>
            <person name="Ferrier D.E.K."/>
            <person name="Furlong R.F."/>
            <person name="Hellsten U."/>
            <person name="Kawashima T."/>
            <person name="Robinson-Rechavi M."/>
            <person name="Shoguchi E."/>
            <person name="Terry A."/>
            <person name="Yu J.-K."/>
            <person name="Benito-Gutierrez E.L."/>
            <person name="Dubchak I."/>
            <person name="Garcia-Fernandez J."/>
            <person name="Gibson-Brown J.J."/>
            <person name="Grigoriev I.V."/>
            <person name="Horton A.C."/>
            <person name="de Jong P.J."/>
            <person name="Jurka J."/>
            <person name="Kapitonov V.V."/>
            <person name="Kohara Y."/>
            <person name="Kuroki Y."/>
            <person name="Lindquist E."/>
            <person name="Lucas S."/>
            <person name="Osoegawa K."/>
            <person name="Pennacchio L.A."/>
            <person name="Salamov A.A."/>
            <person name="Satou Y."/>
            <person name="Sauka-Spengler T."/>
            <person name="Schmutz J."/>
            <person name="Shin-I T."/>
            <person name="Toyoda A."/>
            <person name="Bronner-Fraser M."/>
            <person name="Fujiyama A."/>
            <person name="Holland L.Z."/>
            <person name="Holland P.W.H."/>
            <person name="Satoh N."/>
            <person name="Rokhsar D.S."/>
        </authorList>
    </citation>
    <scope>NUCLEOTIDE SEQUENCE [LARGE SCALE GENOMIC DNA]</scope>
    <source>
        <strain evidence="4">S238N-H82</strain>
        <tissue evidence="4">Testes</tissue>
    </source>
</reference>
<gene>
    <name evidence="4" type="ORF">BRAFLDRAFT_224948</name>
</gene>
<dbReference type="InParanoid" id="C3ZN62"/>
<dbReference type="EMBL" id="GG666649">
    <property type="protein sequence ID" value="EEN46025.1"/>
    <property type="molecule type" value="Genomic_DNA"/>
</dbReference>
<dbReference type="InterPro" id="IPR050780">
    <property type="entry name" value="Mucin_vWF_Thrombospondin_sf"/>
</dbReference>
<evidence type="ECO:0000256" key="1">
    <source>
        <dbReference type="ARBA" id="ARBA00023157"/>
    </source>
</evidence>
<dbReference type="eggNOG" id="KOG1216">
    <property type="taxonomic scope" value="Eukaryota"/>
</dbReference>
<accession>C3ZN62</accession>
<name>C3ZN62_BRAFL</name>
<evidence type="ECO:0000259" key="3">
    <source>
        <dbReference type="PROSITE" id="PS51233"/>
    </source>
</evidence>
<protein>
    <recommendedName>
        <fullName evidence="3">VWFD domain-containing protein</fullName>
    </recommendedName>
</protein>
<evidence type="ECO:0000313" key="4">
    <source>
        <dbReference type="EMBL" id="EEN46025.1"/>
    </source>
</evidence>
<proteinExistence type="predicted"/>
<sequence>LQVLVPGSYRGKMCGLCGNFNGNRDDDFMMPDGTVVGDRNIFGNSWLTDREMYRETHLAPPSDCNNTVRADAESAGNCGLLNDPNGPFVVCNGTVDPEPFFNTCVFDMCAWNGNTVALCQNLATYVDTCQEAGVASFSWRTEDRCRMLPYILPCKDVVQ</sequence>
<feature type="domain" description="VWFD" evidence="3">
    <location>
        <begin position="1"/>
        <end position="54"/>
    </location>
</feature>
<feature type="non-terminal residue" evidence="4">
    <location>
        <position position="1"/>
    </location>
</feature>
<evidence type="ECO:0000256" key="2">
    <source>
        <dbReference type="ARBA" id="ARBA00023180"/>
    </source>
</evidence>
<dbReference type="PROSITE" id="PS51233">
    <property type="entry name" value="VWFD"/>
    <property type="match status" value="1"/>
</dbReference>
<dbReference type="Pfam" id="PF08742">
    <property type="entry name" value="C8"/>
    <property type="match status" value="1"/>
</dbReference>
<dbReference type="AlphaFoldDB" id="C3ZN62"/>
<dbReference type="Pfam" id="PF00094">
    <property type="entry name" value="VWD"/>
    <property type="match status" value="1"/>
</dbReference>
<keyword evidence="1" id="KW-1015">Disulfide bond</keyword>
<dbReference type="InterPro" id="IPR014853">
    <property type="entry name" value="VWF/SSPO/ZAN-like_Cys-rich_dom"/>
</dbReference>
<dbReference type="PANTHER" id="PTHR11339:SF373">
    <property type="entry name" value="VWFD DOMAIN-CONTAINING PROTEIN"/>
    <property type="match status" value="1"/>
</dbReference>
<organism>
    <name type="scientific">Branchiostoma floridae</name>
    <name type="common">Florida lancelet</name>
    <name type="synonym">Amphioxus</name>
    <dbReference type="NCBI Taxonomy" id="7739"/>
    <lineage>
        <taxon>Eukaryota</taxon>
        <taxon>Metazoa</taxon>
        <taxon>Chordata</taxon>
        <taxon>Cephalochordata</taxon>
        <taxon>Leptocardii</taxon>
        <taxon>Amphioxiformes</taxon>
        <taxon>Branchiostomatidae</taxon>
        <taxon>Branchiostoma</taxon>
    </lineage>
</organism>